<dbReference type="PROSITE" id="PS00018">
    <property type="entry name" value="EF_HAND_1"/>
    <property type="match status" value="4"/>
</dbReference>
<dbReference type="InterPro" id="IPR002048">
    <property type="entry name" value="EF_hand_dom"/>
</dbReference>
<dbReference type="Gene3D" id="1.10.238.10">
    <property type="entry name" value="EF-hand"/>
    <property type="match status" value="3"/>
</dbReference>
<feature type="domain" description="EF-hand" evidence="4">
    <location>
        <begin position="88"/>
        <end position="123"/>
    </location>
</feature>
<gene>
    <name evidence="5" type="ORF">VTK73DRAFT_6931</name>
</gene>
<evidence type="ECO:0000256" key="3">
    <source>
        <dbReference type="ARBA" id="ARBA00022837"/>
    </source>
</evidence>
<dbReference type="Proteomes" id="UP001586593">
    <property type="component" value="Unassembled WGS sequence"/>
</dbReference>
<accession>A0ABR3WHN5</accession>
<dbReference type="EMBL" id="JAZHXJ010000409">
    <property type="protein sequence ID" value="KAL1861755.1"/>
    <property type="molecule type" value="Genomic_DNA"/>
</dbReference>
<protein>
    <recommendedName>
        <fullName evidence="1">Calmodulin</fullName>
    </recommendedName>
</protein>
<evidence type="ECO:0000256" key="2">
    <source>
        <dbReference type="ARBA" id="ARBA00022737"/>
    </source>
</evidence>
<evidence type="ECO:0000313" key="5">
    <source>
        <dbReference type="EMBL" id="KAL1861755.1"/>
    </source>
</evidence>
<evidence type="ECO:0000259" key="4">
    <source>
        <dbReference type="PROSITE" id="PS50222"/>
    </source>
</evidence>
<keyword evidence="3" id="KW-0106">Calcium</keyword>
<name>A0ABR3WHN5_9PEZI</name>
<feature type="domain" description="EF-hand" evidence="4">
    <location>
        <begin position="51"/>
        <end position="86"/>
    </location>
</feature>
<dbReference type="InterPro" id="IPR050230">
    <property type="entry name" value="CALM/Myosin/TropC-like"/>
</dbReference>
<keyword evidence="2" id="KW-0677">Repeat</keyword>
<dbReference type="Pfam" id="PF13499">
    <property type="entry name" value="EF-hand_7"/>
    <property type="match status" value="2"/>
</dbReference>
<dbReference type="CDD" id="cd00051">
    <property type="entry name" value="EFh"/>
    <property type="match status" value="1"/>
</dbReference>
<dbReference type="PROSITE" id="PS50222">
    <property type="entry name" value="EF_HAND_2"/>
    <property type="match status" value="4"/>
</dbReference>
<dbReference type="PANTHER" id="PTHR23048">
    <property type="entry name" value="MYOSIN LIGHT CHAIN 1, 3"/>
    <property type="match status" value="1"/>
</dbReference>
<evidence type="ECO:0000313" key="6">
    <source>
        <dbReference type="Proteomes" id="UP001586593"/>
    </source>
</evidence>
<dbReference type="PANTHER" id="PTHR23048:SF59">
    <property type="entry name" value="EF-HAND SUPERFAMILY PROTEIN"/>
    <property type="match status" value="1"/>
</dbReference>
<reference evidence="5 6" key="1">
    <citation type="journal article" date="2024" name="Commun. Biol.">
        <title>Comparative genomic analysis of thermophilic fungi reveals convergent evolutionary adaptations and gene losses.</title>
        <authorList>
            <person name="Steindorff A.S."/>
            <person name="Aguilar-Pontes M.V."/>
            <person name="Robinson A.J."/>
            <person name="Andreopoulos B."/>
            <person name="LaButti K."/>
            <person name="Kuo A."/>
            <person name="Mondo S."/>
            <person name="Riley R."/>
            <person name="Otillar R."/>
            <person name="Haridas S."/>
            <person name="Lipzen A."/>
            <person name="Grimwood J."/>
            <person name="Schmutz J."/>
            <person name="Clum A."/>
            <person name="Reid I.D."/>
            <person name="Moisan M.C."/>
            <person name="Butler G."/>
            <person name="Nguyen T.T.M."/>
            <person name="Dewar K."/>
            <person name="Conant G."/>
            <person name="Drula E."/>
            <person name="Henrissat B."/>
            <person name="Hansel C."/>
            <person name="Singer S."/>
            <person name="Hutchinson M.I."/>
            <person name="de Vries R.P."/>
            <person name="Natvig D.O."/>
            <person name="Powell A.J."/>
            <person name="Tsang A."/>
            <person name="Grigoriev I.V."/>
        </authorList>
    </citation>
    <scope>NUCLEOTIDE SEQUENCE [LARGE SCALE GENOMIC DNA]</scope>
    <source>
        <strain evidence="5 6">ATCC 24622</strain>
    </source>
</reference>
<feature type="domain" description="EF-hand" evidence="4">
    <location>
        <begin position="124"/>
        <end position="157"/>
    </location>
</feature>
<keyword evidence="6" id="KW-1185">Reference proteome</keyword>
<dbReference type="InterPro" id="IPR011992">
    <property type="entry name" value="EF-hand-dom_pair"/>
</dbReference>
<dbReference type="SUPFAM" id="SSF47473">
    <property type="entry name" value="EF-hand"/>
    <property type="match status" value="1"/>
</dbReference>
<feature type="domain" description="EF-hand" evidence="4">
    <location>
        <begin position="15"/>
        <end position="50"/>
    </location>
</feature>
<proteinExistence type="predicted"/>
<comment type="caution">
    <text evidence="5">The sequence shown here is derived from an EMBL/GenBank/DDBJ whole genome shotgun (WGS) entry which is preliminary data.</text>
</comment>
<evidence type="ECO:0000256" key="1">
    <source>
        <dbReference type="ARBA" id="ARBA00020786"/>
    </source>
</evidence>
<sequence>MRQGTTMAASSLTSEQIAQFRQVFDLFDKDNTGDITAEELGEVMRSLGLNPSDSELKDLVAEADVDENGCIDFNEFLNMMARGVKEVDTEQELLNAFQVFDKDNSGTISASELRQVLSSLGENLTDNELDEMLKMADRNGDGTIDYNEFVQIMTSAG</sequence>
<dbReference type="InterPro" id="IPR018247">
    <property type="entry name" value="EF_Hand_1_Ca_BS"/>
</dbReference>
<organism evidence="5 6">
    <name type="scientific">Phialemonium thermophilum</name>
    <dbReference type="NCBI Taxonomy" id="223376"/>
    <lineage>
        <taxon>Eukaryota</taxon>
        <taxon>Fungi</taxon>
        <taxon>Dikarya</taxon>
        <taxon>Ascomycota</taxon>
        <taxon>Pezizomycotina</taxon>
        <taxon>Sordariomycetes</taxon>
        <taxon>Sordariomycetidae</taxon>
        <taxon>Cephalothecales</taxon>
        <taxon>Cephalothecaceae</taxon>
        <taxon>Phialemonium</taxon>
    </lineage>
</organism>
<dbReference type="SMART" id="SM00054">
    <property type="entry name" value="EFh"/>
    <property type="match status" value="4"/>
</dbReference>